<dbReference type="InterPro" id="IPR009752">
    <property type="entry name" value="Phage_Mu_GpJ"/>
</dbReference>
<dbReference type="AlphaFoldDB" id="A0A2T5J3S5"/>
<accession>A0A2T5J3S5</accession>
<dbReference type="OrthoDB" id="9805172at2"/>
<dbReference type="Pfam" id="PF07030">
    <property type="entry name" value="Phage_Mu_Gp36"/>
    <property type="match status" value="1"/>
</dbReference>
<comment type="caution">
    <text evidence="1">The sequence shown here is derived from an EMBL/GenBank/DDBJ whole genome shotgun (WGS) entry which is preliminary data.</text>
</comment>
<dbReference type="Proteomes" id="UP000244223">
    <property type="component" value="Unassembled WGS sequence"/>
</dbReference>
<organism evidence="1 2">
    <name type="scientific">Agitococcus lubricus</name>
    <dbReference type="NCBI Taxonomy" id="1077255"/>
    <lineage>
        <taxon>Bacteria</taxon>
        <taxon>Pseudomonadati</taxon>
        <taxon>Pseudomonadota</taxon>
        <taxon>Gammaproteobacteria</taxon>
        <taxon>Moraxellales</taxon>
        <taxon>Moraxellaceae</taxon>
        <taxon>Agitococcus</taxon>
    </lineage>
</organism>
<name>A0A2T5J3S5_9GAMM</name>
<dbReference type="EMBL" id="QAON01000001">
    <property type="protein sequence ID" value="PTQ91269.1"/>
    <property type="molecule type" value="Genomic_DNA"/>
</dbReference>
<evidence type="ECO:0000313" key="1">
    <source>
        <dbReference type="EMBL" id="PTQ91269.1"/>
    </source>
</evidence>
<sequence>MYATKQDLINKFGEREVIALTDREPYQHAVNDAVLNDAIAAVCAEIDSYISPRYAVPLNPVPKIVSYMACDMVRYYLTGAAATETDPIAMRYKNAIKYFVEVSKGAVTMGGMPNNAGVAPTVDNTVQMTSGGRVFVRGDY</sequence>
<reference evidence="1 2" key="1">
    <citation type="submission" date="2018-04" db="EMBL/GenBank/DDBJ databases">
        <title>Genomic Encyclopedia of Archaeal and Bacterial Type Strains, Phase II (KMG-II): from individual species to whole genera.</title>
        <authorList>
            <person name="Goeker M."/>
        </authorList>
    </citation>
    <scope>NUCLEOTIDE SEQUENCE [LARGE SCALE GENOMIC DNA]</scope>
    <source>
        <strain evidence="1 2">DSM 5822</strain>
    </source>
</reference>
<evidence type="ECO:0000313" key="2">
    <source>
        <dbReference type="Proteomes" id="UP000244223"/>
    </source>
</evidence>
<keyword evidence="2" id="KW-1185">Reference proteome</keyword>
<protein>
    <submittedName>
        <fullName evidence="1">Phage gp36-like protein</fullName>
    </submittedName>
</protein>
<gene>
    <name evidence="1" type="ORF">C8N29_101342</name>
</gene>
<dbReference type="RefSeq" id="WP_107864283.1">
    <property type="nucleotide sequence ID" value="NZ_QAON01000001.1"/>
</dbReference>
<proteinExistence type="predicted"/>